<protein>
    <recommendedName>
        <fullName evidence="15">Cysteine proteinase</fullName>
    </recommendedName>
</protein>
<dbReference type="InterPro" id="IPR001394">
    <property type="entry name" value="Peptidase_C19_UCH"/>
</dbReference>
<dbReference type="GO" id="GO:0000245">
    <property type="term" value="P:spliceosomal complex assembly"/>
    <property type="evidence" value="ECO:0007669"/>
    <property type="project" value="InterPro"/>
</dbReference>
<keyword evidence="14" id="KW-1185">Reference proteome</keyword>
<evidence type="ECO:0000313" key="14">
    <source>
        <dbReference type="Proteomes" id="UP001365542"/>
    </source>
</evidence>
<evidence type="ECO:0000256" key="7">
    <source>
        <dbReference type="ARBA" id="ARBA00022833"/>
    </source>
</evidence>
<dbReference type="InterPro" id="IPR038765">
    <property type="entry name" value="Papain-like_cys_pep_sf"/>
</dbReference>
<dbReference type="Gene3D" id="3.90.70.10">
    <property type="entry name" value="Cysteine proteinases"/>
    <property type="match status" value="1"/>
</dbReference>
<dbReference type="Pfam" id="PF00443">
    <property type="entry name" value="UCH"/>
    <property type="match status" value="1"/>
</dbReference>
<dbReference type="CDD" id="cd02669">
    <property type="entry name" value="Peptidase_C19M"/>
    <property type="match status" value="1"/>
</dbReference>
<organism evidence="13 14">
    <name type="scientific">Orbilia ellipsospora</name>
    <dbReference type="NCBI Taxonomy" id="2528407"/>
    <lineage>
        <taxon>Eukaryota</taxon>
        <taxon>Fungi</taxon>
        <taxon>Dikarya</taxon>
        <taxon>Ascomycota</taxon>
        <taxon>Pezizomycotina</taxon>
        <taxon>Orbiliomycetes</taxon>
        <taxon>Orbiliales</taxon>
        <taxon>Orbiliaceae</taxon>
        <taxon>Orbilia</taxon>
    </lineage>
</organism>
<dbReference type="EMBL" id="JAVHJO010000014">
    <property type="protein sequence ID" value="KAK6529131.1"/>
    <property type="molecule type" value="Genomic_DNA"/>
</dbReference>
<dbReference type="SUPFAM" id="SSF54001">
    <property type="entry name" value="Cysteine proteinases"/>
    <property type="match status" value="1"/>
</dbReference>
<evidence type="ECO:0000313" key="13">
    <source>
        <dbReference type="EMBL" id="KAK6529131.1"/>
    </source>
</evidence>
<dbReference type="GO" id="GO:0016579">
    <property type="term" value="P:protein deubiquitination"/>
    <property type="evidence" value="ECO:0007669"/>
    <property type="project" value="InterPro"/>
</dbReference>
<dbReference type="GO" id="GO:0004843">
    <property type="term" value="F:cysteine-type deubiquitinase activity"/>
    <property type="evidence" value="ECO:0007669"/>
    <property type="project" value="InterPro"/>
</dbReference>
<dbReference type="Proteomes" id="UP001365542">
    <property type="component" value="Unassembled WGS sequence"/>
</dbReference>
<evidence type="ECO:0000259" key="11">
    <source>
        <dbReference type="PROSITE" id="PS50235"/>
    </source>
</evidence>
<sequence length="593" mass="67559">MSKVSKAVELPAFKRQIPHFAFSGDTQNSTPVISIQKHHRQATAQPQRMSKRAPDQTLEELVLSGIGSPRAKRVKTDSIADEEELLNASETPANGVGKLSLQPTVVSDNEEEDDDMEEMVEERESKKWKDGPPAEFSDLYLDTVNRNLLDFDFEKLCSISLSNINVYACLVCGKYFQGRGQNSHAYFHALDENHHVFINMATLRIYVLPESYEVKQKSLDDIKYVVNPTYTKEDVAKLDKEEARKWDLSGKRYTPGFVGLNNIKENDYLNVVVHALAHVTPLRNYMMLENLSSRPELAQRFSILVRKIWNSRAFRGHVSPHELLQEISLRSSKKFTLTTQSDPIDFLSWFMNNLHLSLGGSKTAPGSSIVQKVFQGKLRIESQAITAKADASDRLRFEEAGEVKTDLQRYMMLTLELPPAPLFQDEVDKNIIPQVPLTSILSKYDGTRSQELLGQRRRFKLLQPLPPYLIFHIKRFSKNKFVFEKNPTIVTFPSTSLDMSPYVEGATGPIWYDLTANIVHESVAKKGTTSGAKSEAGEEGHAYKVQLKDKGRDEWVQVQDLFVEDIRKEILFLGESYIQVWERRRDIKKKTAA</sequence>
<dbReference type="AlphaFoldDB" id="A0AAV9X0A6"/>
<dbReference type="InterPro" id="IPR028889">
    <property type="entry name" value="USP"/>
</dbReference>
<evidence type="ECO:0000256" key="3">
    <source>
        <dbReference type="ARBA" id="ARBA00022664"/>
    </source>
</evidence>
<feature type="domain" description="UBP-type" evidence="12">
    <location>
        <begin position="136"/>
        <end position="233"/>
    </location>
</feature>
<dbReference type="Pfam" id="PF02148">
    <property type="entry name" value="zf-UBP"/>
    <property type="match status" value="1"/>
</dbReference>
<keyword evidence="6 10" id="KW-0863">Zinc-finger</keyword>
<evidence type="ECO:0008006" key="15">
    <source>
        <dbReference type="Google" id="ProtNLM"/>
    </source>
</evidence>
<keyword evidence="5" id="KW-0747">Spliceosome</keyword>
<dbReference type="SMART" id="SM00290">
    <property type="entry name" value="ZnF_UBP"/>
    <property type="match status" value="1"/>
</dbReference>
<keyword evidence="4" id="KW-0479">Metal-binding</keyword>
<evidence type="ECO:0000256" key="9">
    <source>
        <dbReference type="ARBA" id="ARBA00023242"/>
    </source>
</evidence>
<evidence type="ECO:0000256" key="4">
    <source>
        <dbReference type="ARBA" id="ARBA00022723"/>
    </source>
</evidence>
<evidence type="ECO:0000256" key="1">
    <source>
        <dbReference type="ARBA" id="ARBA00004123"/>
    </source>
</evidence>
<comment type="caution">
    <text evidence="13">The sequence shown here is derived from an EMBL/GenBank/DDBJ whole genome shotgun (WGS) entry which is preliminary data.</text>
</comment>
<dbReference type="GO" id="GO:0005681">
    <property type="term" value="C:spliceosomal complex"/>
    <property type="evidence" value="ECO:0007669"/>
    <property type="project" value="UniProtKB-KW"/>
</dbReference>
<evidence type="ECO:0000256" key="6">
    <source>
        <dbReference type="ARBA" id="ARBA00022771"/>
    </source>
</evidence>
<dbReference type="FunFam" id="3.30.40.10:FF:000068">
    <property type="entry name" value="U4/U6.U5 tri-snRNP-associated protein 2"/>
    <property type="match status" value="1"/>
</dbReference>
<accession>A0AAV9X0A6</accession>
<dbReference type="InterPro" id="IPR050185">
    <property type="entry name" value="Ub_carboxyl-term_hydrolase"/>
</dbReference>
<dbReference type="PROSITE" id="PS50271">
    <property type="entry name" value="ZF_UBP"/>
    <property type="match status" value="1"/>
</dbReference>
<dbReference type="GO" id="GO:0008270">
    <property type="term" value="F:zinc ion binding"/>
    <property type="evidence" value="ECO:0007669"/>
    <property type="project" value="UniProtKB-KW"/>
</dbReference>
<proteinExistence type="inferred from homology"/>
<evidence type="ECO:0000256" key="5">
    <source>
        <dbReference type="ARBA" id="ARBA00022728"/>
    </source>
</evidence>
<evidence type="ECO:0000259" key="12">
    <source>
        <dbReference type="PROSITE" id="PS50271"/>
    </source>
</evidence>
<comment type="similarity">
    <text evidence="2">Belongs to the peptidase C19 family.</text>
</comment>
<feature type="domain" description="USP" evidence="11">
    <location>
        <begin position="258"/>
        <end position="584"/>
    </location>
</feature>
<dbReference type="Gene3D" id="3.30.40.10">
    <property type="entry name" value="Zinc/RING finger domain, C3HC4 (zinc finger)"/>
    <property type="match status" value="1"/>
</dbReference>
<dbReference type="SUPFAM" id="SSF57850">
    <property type="entry name" value="RING/U-box"/>
    <property type="match status" value="1"/>
</dbReference>
<dbReference type="PANTHER" id="PTHR21646">
    <property type="entry name" value="UBIQUITIN CARBOXYL-TERMINAL HYDROLASE"/>
    <property type="match status" value="1"/>
</dbReference>
<evidence type="ECO:0000256" key="2">
    <source>
        <dbReference type="ARBA" id="ARBA00009085"/>
    </source>
</evidence>
<dbReference type="InterPro" id="IPR001607">
    <property type="entry name" value="Znf_UBP"/>
</dbReference>
<keyword evidence="3" id="KW-0507">mRNA processing</keyword>
<dbReference type="InterPro" id="IPR013083">
    <property type="entry name" value="Znf_RING/FYVE/PHD"/>
</dbReference>
<evidence type="ECO:0000256" key="8">
    <source>
        <dbReference type="ARBA" id="ARBA00023187"/>
    </source>
</evidence>
<name>A0AAV9X0A6_9PEZI</name>
<comment type="subcellular location">
    <subcellularLocation>
        <location evidence="1">Nucleus</location>
    </subcellularLocation>
</comment>
<keyword evidence="9" id="KW-0539">Nucleus</keyword>
<reference evidence="13 14" key="1">
    <citation type="submission" date="2019-10" db="EMBL/GenBank/DDBJ databases">
        <authorList>
            <person name="Palmer J.M."/>
        </authorList>
    </citation>
    <scope>NUCLEOTIDE SEQUENCE [LARGE SCALE GENOMIC DNA]</scope>
    <source>
        <strain evidence="13 14">TWF694</strain>
    </source>
</reference>
<keyword evidence="8" id="KW-0508">mRNA splicing</keyword>
<keyword evidence="7" id="KW-0862">Zinc</keyword>
<dbReference type="PANTHER" id="PTHR21646:SF16">
    <property type="entry name" value="U4_U6.U5 TRI-SNRNP-ASSOCIATED PROTEIN 2"/>
    <property type="match status" value="1"/>
</dbReference>
<gene>
    <name evidence="13" type="ORF">TWF694_004345</name>
</gene>
<dbReference type="PROSITE" id="PS50235">
    <property type="entry name" value="USP_3"/>
    <property type="match status" value="1"/>
</dbReference>
<evidence type="ECO:0000256" key="10">
    <source>
        <dbReference type="PROSITE-ProRule" id="PRU00502"/>
    </source>
</evidence>
<dbReference type="InterPro" id="IPR033809">
    <property type="entry name" value="USP39"/>
</dbReference>